<dbReference type="Gene3D" id="1.10.287.70">
    <property type="match status" value="1"/>
</dbReference>
<evidence type="ECO:0000313" key="4">
    <source>
        <dbReference type="EMBL" id="CAI2366698.1"/>
    </source>
</evidence>
<keyword evidence="5" id="KW-1185">Reference proteome</keyword>
<evidence type="ECO:0000256" key="2">
    <source>
        <dbReference type="SAM" id="Phobius"/>
    </source>
</evidence>
<dbReference type="InterPro" id="IPR015449">
    <property type="entry name" value="K_chnl_Ca-activ_SK"/>
</dbReference>
<gene>
    <name evidence="4" type="ORF">ECRASSUSDP1_LOCUS7971</name>
</gene>
<dbReference type="Proteomes" id="UP001295684">
    <property type="component" value="Unassembled WGS sequence"/>
</dbReference>
<dbReference type="PRINTS" id="PR00169">
    <property type="entry name" value="KCHANNEL"/>
</dbReference>
<sequence length="490" mass="56239">MEDKNIFGSSSKNPKTANKRPSILSDGVFETEDKMIHTENILPTKENQLDQSNASIGGRGEEEIFKERKMKKKKIRSENISESNEYFHKVRAIEILASFWAILQLGNSIIIYEVSYNNTNGEDDGFIQQSLAVSTLTSIGLTCSIVLRHMTHLKWKKSKLYTLHDETIWSSGYYKVMCAEAFWSMVAPQYFFEGLQYEENNTDNDVIITYEINQILCCFVWVKCYVTVRTMLMLTKWMAPRSQRVCKMNGCYSDLMFAVRSSFKQQPNLTLISTIFVSAIICAYMLRIFERPLSEATGQNFNRIDTAMWNIIVTMTTVGYGDTFPKSHIGRALGIWISLWGVLLVSLFVVTVSDALEFNVPQKNAYNLIHRLINRDLMKKEAAGAILIQYRTSKASIKSKNIIEQQDGMKKYLENSRRIFKRRMTKFKALESGIRNYDTATEVTYINNQLSTFLFATLNKSIDESTASLTTNENLINMLSLLDKQEKGEE</sequence>
<dbReference type="PANTHER" id="PTHR10153">
    <property type="entry name" value="SMALL CONDUCTANCE CALCIUM-ACTIVATED POTASSIUM CHANNEL"/>
    <property type="match status" value="1"/>
</dbReference>
<feature type="domain" description="Potassium channel" evidence="3">
    <location>
        <begin position="275"/>
        <end position="356"/>
    </location>
</feature>
<dbReference type="InterPro" id="IPR013099">
    <property type="entry name" value="K_chnl_dom"/>
</dbReference>
<evidence type="ECO:0000256" key="1">
    <source>
        <dbReference type="SAM" id="MobiDB-lite"/>
    </source>
</evidence>
<feature type="transmembrane region" description="Helical" evidence="2">
    <location>
        <begin position="131"/>
        <end position="151"/>
    </location>
</feature>
<dbReference type="Pfam" id="PF07885">
    <property type="entry name" value="Ion_trans_2"/>
    <property type="match status" value="1"/>
</dbReference>
<reference evidence="4" key="1">
    <citation type="submission" date="2023-07" db="EMBL/GenBank/DDBJ databases">
        <authorList>
            <consortium name="AG Swart"/>
            <person name="Singh M."/>
            <person name="Singh A."/>
            <person name="Seah K."/>
            <person name="Emmerich C."/>
        </authorList>
    </citation>
    <scope>NUCLEOTIDE SEQUENCE</scope>
    <source>
        <strain evidence="4">DP1</strain>
    </source>
</reference>
<evidence type="ECO:0000259" key="3">
    <source>
        <dbReference type="Pfam" id="PF07885"/>
    </source>
</evidence>
<feature type="transmembrane region" description="Helical" evidence="2">
    <location>
        <begin position="301"/>
        <end position="321"/>
    </location>
</feature>
<accession>A0AAD1UCL8</accession>
<dbReference type="EMBL" id="CAMPGE010007782">
    <property type="protein sequence ID" value="CAI2366698.1"/>
    <property type="molecule type" value="Genomic_DNA"/>
</dbReference>
<name>A0AAD1UCL8_EUPCR</name>
<feature type="transmembrane region" description="Helical" evidence="2">
    <location>
        <begin position="333"/>
        <end position="353"/>
    </location>
</feature>
<proteinExistence type="predicted"/>
<feature type="compositionally biased region" description="Polar residues" evidence="1">
    <location>
        <begin position="7"/>
        <end position="16"/>
    </location>
</feature>
<dbReference type="GO" id="GO:0016286">
    <property type="term" value="F:small conductance calcium-activated potassium channel activity"/>
    <property type="evidence" value="ECO:0007669"/>
    <property type="project" value="InterPro"/>
</dbReference>
<protein>
    <recommendedName>
        <fullName evidence="3">Potassium channel domain-containing protein</fullName>
    </recommendedName>
</protein>
<evidence type="ECO:0000313" key="5">
    <source>
        <dbReference type="Proteomes" id="UP001295684"/>
    </source>
</evidence>
<dbReference type="GO" id="GO:0016020">
    <property type="term" value="C:membrane"/>
    <property type="evidence" value="ECO:0007669"/>
    <property type="project" value="InterPro"/>
</dbReference>
<comment type="caution">
    <text evidence="4">The sequence shown here is derived from an EMBL/GenBank/DDBJ whole genome shotgun (WGS) entry which is preliminary data.</text>
</comment>
<keyword evidence="2" id="KW-1133">Transmembrane helix</keyword>
<feature type="region of interest" description="Disordered" evidence="1">
    <location>
        <begin position="1"/>
        <end position="26"/>
    </location>
</feature>
<dbReference type="AlphaFoldDB" id="A0AAD1UCL8"/>
<keyword evidence="2" id="KW-0812">Transmembrane</keyword>
<organism evidence="4 5">
    <name type="scientific">Euplotes crassus</name>
    <dbReference type="NCBI Taxonomy" id="5936"/>
    <lineage>
        <taxon>Eukaryota</taxon>
        <taxon>Sar</taxon>
        <taxon>Alveolata</taxon>
        <taxon>Ciliophora</taxon>
        <taxon>Intramacronucleata</taxon>
        <taxon>Spirotrichea</taxon>
        <taxon>Hypotrichia</taxon>
        <taxon>Euplotida</taxon>
        <taxon>Euplotidae</taxon>
        <taxon>Moneuplotes</taxon>
    </lineage>
</organism>
<feature type="transmembrane region" description="Helical" evidence="2">
    <location>
        <begin position="269"/>
        <end position="289"/>
    </location>
</feature>
<feature type="transmembrane region" description="Helical" evidence="2">
    <location>
        <begin position="92"/>
        <end position="111"/>
    </location>
</feature>
<dbReference type="SUPFAM" id="SSF81324">
    <property type="entry name" value="Voltage-gated potassium channels"/>
    <property type="match status" value="1"/>
</dbReference>
<keyword evidence="2" id="KW-0472">Membrane</keyword>